<dbReference type="InterPro" id="IPR050404">
    <property type="entry name" value="Heme-degrading_MO"/>
</dbReference>
<dbReference type="SUPFAM" id="SSF54909">
    <property type="entry name" value="Dimeric alpha+beta barrel"/>
    <property type="match status" value="1"/>
</dbReference>
<dbReference type="GO" id="GO:0004497">
    <property type="term" value="F:monooxygenase activity"/>
    <property type="evidence" value="ECO:0007669"/>
    <property type="project" value="UniProtKB-KW"/>
</dbReference>
<organism evidence="2">
    <name type="scientific">mine drainage metagenome</name>
    <dbReference type="NCBI Taxonomy" id="410659"/>
    <lineage>
        <taxon>unclassified sequences</taxon>
        <taxon>metagenomes</taxon>
        <taxon>ecological metagenomes</taxon>
    </lineage>
</organism>
<dbReference type="AlphaFoldDB" id="T1A184"/>
<accession>T1A184</accession>
<evidence type="ECO:0000313" key="2">
    <source>
        <dbReference type="EMBL" id="EQD34839.1"/>
    </source>
</evidence>
<gene>
    <name evidence="2" type="ORF">B1A_18537</name>
</gene>
<protein>
    <submittedName>
        <fullName evidence="2">Antibiotic biosynthesis monooxygenase</fullName>
    </submittedName>
</protein>
<dbReference type="Gene3D" id="3.30.70.100">
    <property type="match status" value="1"/>
</dbReference>
<reference evidence="2" key="1">
    <citation type="submission" date="2013-08" db="EMBL/GenBank/DDBJ databases">
        <authorList>
            <person name="Mendez C."/>
            <person name="Richter M."/>
            <person name="Ferrer M."/>
            <person name="Sanchez J."/>
        </authorList>
    </citation>
    <scope>NUCLEOTIDE SEQUENCE</scope>
</reference>
<dbReference type="EMBL" id="AUZX01013682">
    <property type="protein sequence ID" value="EQD34839.1"/>
    <property type="molecule type" value="Genomic_DNA"/>
</dbReference>
<dbReference type="PANTHER" id="PTHR34474:SF2">
    <property type="entry name" value="SIGNAL TRANSDUCTION PROTEIN TRAP"/>
    <property type="match status" value="1"/>
</dbReference>
<dbReference type="Pfam" id="PF03992">
    <property type="entry name" value="ABM"/>
    <property type="match status" value="1"/>
</dbReference>
<sequence length="84" mass="9971">MSKNFEERFSNTNENMKHRKGFIKNEILRPVKADSYVVLTYWQTIEDFREWADSDDFKKAHSRKPTPGMITGESKLTIHEVVEH</sequence>
<dbReference type="InterPro" id="IPR011008">
    <property type="entry name" value="Dimeric_a/b-barrel"/>
</dbReference>
<dbReference type="PANTHER" id="PTHR34474">
    <property type="entry name" value="SIGNAL TRANSDUCTION PROTEIN TRAP"/>
    <property type="match status" value="1"/>
</dbReference>
<feature type="domain" description="ABM" evidence="1">
    <location>
        <begin position="1"/>
        <end position="78"/>
    </location>
</feature>
<name>T1A184_9ZZZZ</name>
<reference evidence="2" key="2">
    <citation type="journal article" date="2014" name="ISME J.">
        <title>Microbial stratification in low pH oxic and suboxic macroscopic growths along an acid mine drainage.</title>
        <authorList>
            <person name="Mendez-Garcia C."/>
            <person name="Mesa V."/>
            <person name="Sprenger R.R."/>
            <person name="Richter M."/>
            <person name="Diez M.S."/>
            <person name="Solano J."/>
            <person name="Bargiela R."/>
            <person name="Golyshina O.V."/>
            <person name="Manteca A."/>
            <person name="Ramos J.L."/>
            <person name="Gallego J.R."/>
            <person name="Llorente I."/>
            <person name="Martins Dos Santos V.A."/>
            <person name="Jensen O.N."/>
            <person name="Pelaez A.I."/>
            <person name="Sanchez J."/>
            <person name="Ferrer M."/>
        </authorList>
    </citation>
    <scope>NUCLEOTIDE SEQUENCE</scope>
</reference>
<comment type="caution">
    <text evidence="2">The sequence shown here is derived from an EMBL/GenBank/DDBJ whole genome shotgun (WGS) entry which is preliminary data.</text>
</comment>
<dbReference type="PROSITE" id="PS51725">
    <property type="entry name" value="ABM"/>
    <property type="match status" value="1"/>
</dbReference>
<keyword evidence="2" id="KW-0503">Monooxygenase</keyword>
<dbReference type="InterPro" id="IPR007138">
    <property type="entry name" value="ABM_dom"/>
</dbReference>
<keyword evidence="2" id="KW-0560">Oxidoreductase</keyword>
<evidence type="ECO:0000259" key="1">
    <source>
        <dbReference type="PROSITE" id="PS51725"/>
    </source>
</evidence>
<proteinExistence type="predicted"/>